<dbReference type="GO" id="GO:0006355">
    <property type="term" value="P:regulation of DNA-templated transcription"/>
    <property type="evidence" value="ECO:0007669"/>
    <property type="project" value="InterPro"/>
</dbReference>
<dbReference type="InterPro" id="IPR003594">
    <property type="entry name" value="HATPase_dom"/>
</dbReference>
<dbReference type="InterPro" id="IPR004358">
    <property type="entry name" value="Sig_transdc_His_kin-like_C"/>
</dbReference>
<accession>A0A3M8CF05</accession>
<dbReference type="Gene3D" id="3.30.450.20">
    <property type="entry name" value="PAS domain"/>
    <property type="match status" value="1"/>
</dbReference>
<dbReference type="Pfam" id="PF02518">
    <property type="entry name" value="HATPase_c"/>
    <property type="match status" value="1"/>
</dbReference>
<dbReference type="InterPro" id="IPR035965">
    <property type="entry name" value="PAS-like_dom_sf"/>
</dbReference>
<dbReference type="SMART" id="SM00388">
    <property type="entry name" value="HisKA"/>
    <property type="match status" value="1"/>
</dbReference>
<feature type="domain" description="Histidine kinase" evidence="9">
    <location>
        <begin position="304"/>
        <end position="514"/>
    </location>
</feature>
<proteinExistence type="predicted"/>
<dbReference type="Pfam" id="PF00512">
    <property type="entry name" value="HisKA"/>
    <property type="match status" value="1"/>
</dbReference>
<dbReference type="SUPFAM" id="SSF55874">
    <property type="entry name" value="ATPase domain of HSP90 chaperone/DNA topoisomerase II/histidine kinase"/>
    <property type="match status" value="1"/>
</dbReference>
<dbReference type="PANTHER" id="PTHR43065">
    <property type="entry name" value="SENSOR HISTIDINE KINASE"/>
    <property type="match status" value="1"/>
</dbReference>
<reference evidence="10 11" key="1">
    <citation type="submission" date="2018-10" db="EMBL/GenBank/DDBJ databases">
        <title>Phylogenomics of Brevibacillus.</title>
        <authorList>
            <person name="Dunlap C."/>
        </authorList>
    </citation>
    <scope>NUCLEOTIDE SEQUENCE [LARGE SCALE GENOMIC DNA]</scope>
    <source>
        <strain evidence="10 11">JCM 15085</strain>
    </source>
</reference>
<dbReference type="AlphaFoldDB" id="A0A3M8CF05"/>
<dbReference type="PRINTS" id="PR00344">
    <property type="entry name" value="BCTRLSENSOR"/>
</dbReference>
<dbReference type="InterPro" id="IPR000014">
    <property type="entry name" value="PAS"/>
</dbReference>
<comment type="catalytic activity">
    <reaction evidence="1">
        <text>ATP + protein L-histidine = ADP + protein N-phospho-L-histidine.</text>
        <dbReference type="EC" id="2.7.13.3"/>
    </reaction>
</comment>
<keyword evidence="6" id="KW-0418">Kinase</keyword>
<dbReference type="NCBIfam" id="TIGR00229">
    <property type="entry name" value="sensory_box"/>
    <property type="match status" value="1"/>
</dbReference>
<evidence type="ECO:0000313" key="10">
    <source>
        <dbReference type="EMBL" id="RNB74081.1"/>
    </source>
</evidence>
<dbReference type="CDD" id="cd00075">
    <property type="entry name" value="HATPase"/>
    <property type="match status" value="1"/>
</dbReference>
<evidence type="ECO:0000256" key="3">
    <source>
        <dbReference type="ARBA" id="ARBA00022553"/>
    </source>
</evidence>
<protein>
    <recommendedName>
        <fullName evidence="2">histidine kinase</fullName>
        <ecNumber evidence="2">2.7.13.3</ecNumber>
    </recommendedName>
</protein>
<evidence type="ECO:0000256" key="4">
    <source>
        <dbReference type="ARBA" id="ARBA00022679"/>
    </source>
</evidence>
<dbReference type="PROSITE" id="PS50109">
    <property type="entry name" value="HIS_KIN"/>
    <property type="match status" value="1"/>
</dbReference>
<dbReference type="GO" id="GO:0000155">
    <property type="term" value="F:phosphorelay sensor kinase activity"/>
    <property type="evidence" value="ECO:0007669"/>
    <property type="project" value="InterPro"/>
</dbReference>
<dbReference type="Gene3D" id="3.30.565.10">
    <property type="entry name" value="Histidine kinase-like ATPase, C-terminal domain"/>
    <property type="match status" value="1"/>
</dbReference>
<gene>
    <name evidence="10" type="ORF">EDM58_20500</name>
</gene>
<sequence length="515" mass="59278">MTKEPEALNKRIWSDLMKMVPDMTAMSLHILSRRLPFSLYHPEDRGRFESTFSIFIKYLIEALDTGKHSTLERQVYRFVKKYGLKDTPILFYIEPLRVCRDVVMEQLQKHANQQAATPEDLLRYANIQLSLHELFDLLMNRILELFPHSRFHPASSSFQPFLLPSVEESEAHVILRGVFQLIMQSNEMAVLIIDHRLNVLEINPLFGKMFGIDRDQIRGKCVDEVIQFDESDRYIQWVIERGESGHYLLEHQGRWLTISTCPIAHEDRIYGAMAVVRNLEASQQNEEEMTRSEALASVGQLAAGMAHEIRNPLTSIKGFIQLLREQQDHQFRDTYYSVILMEVERINELLNDVLVLARYRDSHIVSEPFPVLEELHSVVRLLEPEANRRGIRLEVEATEGNWQVKGHRARMKQVFLNLLKNALEAIHFGGQLVLVQVRVTGKDIVFTIEDDGPGLSDEIKKNLFIPFYTTKAEGTGLGLSMTQRIIADHGGRISADNSARLGGARFEVRLPLVRE</sequence>
<comment type="caution">
    <text evidence="10">The sequence shown here is derived from an EMBL/GenBank/DDBJ whole genome shotgun (WGS) entry which is preliminary data.</text>
</comment>
<dbReference type="PANTHER" id="PTHR43065:SF10">
    <property type="entry name" value="PEROXIDE STRESS-ACTIVATED HISTIDINE KINASE MAK3"/>
    <property type="match status" value="1"/>
</dbReference>
<dbReference type="EMBL" id="RHHT01000053">
    <property type="protein sequence ID" value="RNB74081.1"/>
    <property type="molecule type" value="Genomic_DNA"/>
</dbReference>
<dbReference type="CDD" id="cd00082">
    <property type="entry name" value="HisKA"/>
    <property type="match status" value="1"/>
</dbReference>
<dbReference type="GO" id="GO:0005524">
    <property type="term" value="F:ATP binding"/>
    <property type="evidence" value="ECO:0007669"/>
    <property type="project" value="UniProtKB-KW"/>
</dbReference>
<keyword evidence="3" id="KW-0597">Phosphoprotein</keyword>
<evidence type="ECO:0000256" key="1">
    <source>
        <dbReference type="ARBA" id="ARBA00000085"/>
    </source>
</evidence>
<dbReference type="EC" id="2.7.13.3" evidence="2"/>
<dbReference type="SMART" id="SM00387">
    <property type="entry name" value="HATPase_c"/>
    <property type="match status" value="1"/>
</dbReference>
<evidence type="ECO:0000256" key="5">
    <source>
        <dbReference type="ARBA" id="ARBA00022741"/>
    </source>
</evidence>
<dbReference type="InterPro" id="IPR005467">
    <property type="entry name" value="His_kinase_dom"/>
</dbReference>
<evidence type="ECO:0000256" key="8">
    <source>
        <dbReference type="ARBA" id="ARBA00023012"/>
    </source>
</evidence>
<organism evidence="10 11">
    <name type="scientific">Brevibacillus panacihumi</name>
    <dbReference type="NCBI Taxonomy" id="497735"/>
    <lineage>
        <taxon>Bacteria</taxon>
        <taxon>Bacillati</taxon>
        <taxon>Bacillota</taxon>
        <taxon>Bacilli</taxon>
        <taxon>Bacillales</taxon>
        <taxon>Paenibacillaceae</taxon>
        <taxon>Brevibacillus</taxon>
    </lineage>
</organism>
<dbReference type="SUPFAM" id="SSF55785">
    <property type="entry name" value="PYP-like sensor domain (PAS domain)"/>
    <property type="match status" value="1"/>
</dbReference>
<dbReference type="InterPro" id="IPR003661">
    <property type="entry name" value="HisK_dim/P_dom"/>
</dbReference>
<dbReference type="InterPro" id="IPR036097">
    <property type="entry name" value="HisK_dim/P_sf"/>
</dbReference>
<evidence type="ECO:0000256" key="6">
    <source>
        <dbReference type="ARBA" id="ARBA00022777"/>
    </source>
</evidence>
<dbReference type="Gene3D" id="1.10.287.130">
    <property type="match status" value="1"/>
</dbReference>
<keyword evidence="4" id="KW-0808">Transferase</keyword>
<keyword evidence="8" id="KW-0902">Two-component regulatory system</keyword>
<keyword evidence="7" id="KW-0067">ATP-binding</keyword>
<evidence type="ECO:0000259" key="9">
    <source>
        <dbReference type="PROSITE" id="PS50109"/>
    </source>
</evidence>
<dbReference type="Proteomes" id="UP000281915">
    <property type="component" value="Unassembled WGS sequence"/>
</dbReference>
<name>A0A3M8CF05_9BACL</name>
<dbReference type="CDD" id="cd00130">
    <property type="entry name" value="PAS"/>
    <property type="match status" value="1"/>
</dbReference>
<dbReference type="InterPro" id="IPR036890">
    <property type="entry name" value="HATPase_C_sf"/>
</dbReference>
<dbReference type="SMART" id="SM00091">
    <property type="entry name" value="PAS"/>
    <property type="match status" value="1"/>
</dbReference>
<evidence type="ECO:0000256" key="7">
    <source>
        <dbReference type="ARBA" id="ARBA00022840"/>
    </source>
</evidence>
<evidence type="ECO:0000313" key="11">
    <source>
        <dbReference type="Proteomes" id="UP000281915"/>
    </source>
</evidence>
<dbReference type="InterPro" id="IPR013767">
    <property type="entry name" value="PAS_fold"/>
</dbReference>
<dbReference type="SUPFAM" id="SSF47384">
    <property type="entry name" value="Homodimeric domain of signal transducing histidine kinase"/>
    <property type="match status" value="1"/>
</dbReference>
<dbReference type="Pfam" id="PF00989">
    <property type="entry name" value="PAS"/>
    <property type="match status" value="1"/>
</dbReference>
<keyword evidence="5" id="KW-0547">Nucleotide-binding</keyword>
<evidence type="ECO:0000256" key="2">
    <source>
        <dbReference type="ARBA" id="ARBA00012438"/>
    </source>
</evidence>